<reference evidence="2 3" key="1">
    <citation type="submission" date="2017-10" db="EMBL/GenBank/DDBJ databases">
        <title>Nyctiphanis sp. nov., isolated from the stomach of the euphausiid Nyctiphanes simplex (Hansen, 1911) in the Gulf of California.</title>
        <authorList>
            <person name="Gomez-Gil B."/>
            <person name="Aguilar-Mendez M."/>
            <person name="Lopez-Cortes A."/>
            <person name="Gomez-Gutierrez J."/>
            <person name="Roque A."/>
            <person name="Lang E."/>
            <person name="Gonzalez-Castillo A."/>
        </authorList>
    </citation>
    <scope>NUCLEOTIDE SEQUENCE [LARGE SCALE GENOMIC DNA]</scope>
    <source>
        <strain evidence="2 3">CAIM 600</strain>
    </source>
</reference>
<accession>A0A4V1LSJ8</accession>
<feature type="chain" id="PRO_5020708706" evidence="1">
    <location>
        <begin position="31"/>
        <end position="254"/>
    </location>
</feature>
<evidence type="ECO:0000313" key="3">
    <source>
        <dbReference type="Proteomes" id="UP000290287"/>
    </source>
</evidence>
<dbReference type="Pfam" id="PF14559">
    <property type="entry name" value="TPR_19"/>
    <property type="match status" value="1"/>
</dbReference>
<dbReference type="Pfam" id="PF13432">
    <property type="entry name" value="TPR_16"/>
    <property type="match status" value="1"/>
</dbReference>
<gene>
    <name evidence="2" type="ORF">CS022_18915</name>
</gene>
<keyword evidence="3" id="KW-1185">Reference proteome</keyword>
<dbReference type="InterPro" id="IPR019734">
    <property type="entry name" value="TPR_rpt"/>
</dbReference>
<dbReference type="SUPFAM" id="SSF48452">
    <property type="entry name" value="TPR-like"/>
    <property type="match status" value="1"/>
</dbReference>
<evidence type="ECO:0000256" key="1">
    <source>
        <dbReference type="SAM" id="SignalP"/>
    </source>
</evidence>
<organism evidence="2 3">
    <name type="scientific">Veronia nyctiphanis</name>
    <dbReference type="NCBI Taxonomy" id="1278244"/>
    <lineage>
        <taxon>Bacteria</taxon>
        <taxon>Pseudomonadati</taxon>
        <taxon>Pseudomonadota</taxon>
        <taxon>Gammaproteobacteria</taxon>
        <taxon>Vibrionales</taxon>
        <taxon>Vibrionaceae</taxon>
        <taxon>Veronia</taxon>
    </lineage>
</organism>
<dbReference type="SMART" id="SM00028">
    <property type="entry name" value="TPR"/>
    <property type="match status" value="4"/>
</dbReference>
<dbReference type="Proteomes" id="UP000290287">
    <property type="component" value="Unassembled WGS sequence"/>
</dbReference>
<dbReference type="EMBL" id="PEIB01000029">
    <property type="protein sequence ID" value="RXJ71948.1"/>
    <property type="molecule type" value="Genomic_DNA"/>
</dbReference>
<name>A0A4V1LSJ8_9GAMM</name>
<sequence length="254" mass="27845">MISKLHTDKWTSLAMMASVFFLLFSLSVHADNSRSSVSGNASMTVEHVTLTPKEMATVAYDKAQQRAKQGDMNEAIQYLFTVLDNQPTHVAAINQLAALLYGKNRGREAEFVLRKGIKANPNKLSLTLTLAKLLDKSGQPEAALWVLGEARSKADSDPKHASHLYAMRGALAQELNHIGMARDSYQWLTTHYAEDGRWWLGLAVAEDKSGHIDKAIPAYESALSAGHLSSPSVTFIRDRLALLTTPQEVAVDGN</sequence>
<protein>
    <submittedName>
        <fullName evidence="2">Uncharacterized protein</fullName>
    </submittedName>
</protein>
<evidence type="ECO:0000313" key="2">
    <source>
        <dbReference type="EMBL" id="RXJ71948.1"/>
    </source>
</evidence>
<dbReference type="InterPro" id="IPR052943">
    <property type="entry name" value="TMTC_O-mannosyl-trnsfr"/>
</dbReference>
<feature type="signal peptide" evidence="1">
    <location>
        <begin position="1"/>
        <end position="30"/>
    </location>
</feature>
<dbReference type="Gene3D" id="1.25.40.10">
    <property type="entry name" value="Tetratricopeptide repeat domain"/>
    <property type="match status" value="1"/>
</dbReference>
<dbReference type="RefSeq" id="WP_129123550.1">
    <property type="nucleotide sequence ID" value="NZ_PEIB01000029.1"/>
</dbReference>
<dbReference type="OrthoDB" id="5406098at2"/>
<comment type="caution">
    <text evidence="2">The sequence shown here is derived from an EMBL/GenBank/DDBJ whole genome shotgun (WGS) entry which is preliminary data.</text>
</comment>
<dbReference type="AlphaFoldDB" id="A0A4V1LSJ8"/>
<dbReference type="InterPro" id="IPR011990">
    <property type="entry name" value="TPR-like_helical_dom_sf"/>
</dbReference>
<dbReference type="PANTHER" id="PTHR44809:SF1">
    <property type="entry name" value="PROTEIN O-MANNOSYL-TRANSFERASE TMTC1"/>
    <property type="match status" value="1"/>
</dbReference>
<keyword evidence="1" id="KW-0732">Signal</keyword>
<dbReference type="PANTHER" id="PTHR44809">
    <property type="match status" value="1"/>
</dbReference>
<proteinExistence type="predicted"/>